<dbReference type="Gene3D" id="3.40.50.2300">
    <property type="match status" value="2"/>
</dbReference>
<dbReference type="CDD" id="cd01536">
    <property type="entry name" value="PBP1_ABC_sugar_binding-like"/>
    <property type="match status" value="1"/>
</dbReference>
<dbReference type="Proteomes" id="UP000515860">
    <property type="component" value="Chromosome"/>
</dbReference>
<gene>
    <name evidence="6" type="ORF">H9Q79_17055</name>
</gene>
<feature type="compositionally biased region" description="Low complexity" evidence="3">
    <location>
        <begin position="22"/>
        <end position="49"/>
    </location>
</feature>
<evidence type="ECO:0000256" key="4">
    <source>
        <dbReference type="SAM" id="SignalP"/>
    </source>
</evidence>
<comment type="similarity">
    <text evidence="2">Belongs to the bacterial solute-binding protein 2 family.</text>
</comment>
<evidence type="ECO:0000313" key="7">
    <source>
        <dbReference type="Proteomes" id="UP000515860"/>
    </source>
</evidence>
<organism evidence="6 7">
    <name type="scientific">Wansuia hejianensis</name>
    <dbReference type="NCBI Taxonomy" id="2763667"/>
    <lineage>
        <taxon>Bacteria</taxon>
        <taxon>Bacillati</taxon>
        <taxon>Bacillota</taxon>
        <taxon>Clostridia</taxon>
        <taxon>Lachnospirales</taxon>
        <taxon>Lachnospiraceae</taxon>
        <taxon>Wansuia</taxon>
    </lineage>
</organism>
<dbReference type="SUPFAM" id="SSF53822">
    <property type="entry name" value="Periplasmic binding protein-like I"/>
    <property type="match status" value="1"/>
</dbReference>
<name>A0A7G9GCL0_9FIRM</name>
<dbReference type="GO" id="GO:0030246">
    <property type="term" value="F:carbohydrate binding"/>
    <property type="evidence" value="ECO:0007669"/>
    <property type="project" value="TreeGrafter"/>
</dbReference>
<comment type="subcellular location">
    <subcellularLocation>
        <location evidence="1">Cell envelope</location>
    </subcellularLocation>
</comment>
<protein>
    <submittedName>
        <fullName evidence="6">Sugar ABC transporter substrate-binding protein</fullName>
    </submittedName>
</protein>
<proteinExistence type="inferred from homology"/>
<evidence type="ECO:0000256" key="1">
    <source>
        <dbReference type="ARBA" id="ARBA00004196"/>
    </source>
</evidence>
<dbReference type="PANTHER" id="PTHR30036:SF7">
    <property type="entry name" value="ABC TRANSPORTER PERIPLASMIC-BINDING PROTEIN YPHF"/>
    <property type="match status" value="1"/>
</dbReference>
<keyword evidence="7" id="KW-1185">Reference proteome</keyword>
<evidence type="ECO:0000259" key="5">
    <source>
        <dbReference type="Pfam" id="PF13407"/>
    </source>
</evidence>
<feature type="region of interest" description="Disordered" evidence="3">
    <location>
        <begin position="22"/>
        <end position="51"/>
    </location>
</feature>
<accession>A0A7G9GCL0</accession>
<dbReference type="InterPro" id="IPR028082">
    <property type="entry name" value="Peripla_BP_I"/>
</dbReference>
<dbReference type="Pfam" id="PF13407">
    <property type="entry name" value="Peripla_BP_4"/>
    <property type="match status" value="1"/>
</dbReference>
<dbReference type="KEGG" id="whj:H9Q79_17055"/>
<feature type="signal peptide" evidence="4">
    <location>
        <begin position="1"/>
        <end position="19"/>
    </location>
</feature>
<evidence type="ECO:0000313" key="6">
    <source>
        <dbReference type="EMBL" id="QNM08542.1"/>
    </source>
</evidence>
<dbReference type="EMBL" id="CP060635">
    <property type="protein sequence ID" value="QNM08542.1"/>
    <property type="molecule type" value="Genomic_DNA"/>
</dbReference>
<keyword evidence="4" id="KW-0732">Signal</keyword>
<dbReference type="PANTHER" id="PTHR30036">
    <property type="entry name" value="D-XYLOSE-BINDING PERIPLASMIC PROTEIN"/>
    <property type="match status" value="1"/>
</dbReference>
<reference evidence="6 7" key="1">
    <citation type="submission" date="2020-08" db="EMBL/GenBank/DDBJ databases">
        <authorList>
            <person name="Liu C."/>
            <person name="Sun Q."/>
        </authorList>
    </citation>
    <scope>NUCLEOTIDE SEQUENCE [LARGE SCALE GENOMIC DNA]</scope>
    <source>
        <strain evidence="6 7">NSJ-29</strain>
    </source>
</reference>
<evidence type="ECO:0000256" key="3">
    <source>
        <dbReference type="SAM" id="MobiDB-lite"/>
    </source>
</evidence>
<feature type="domain" description="Periplasmic binding protein" evidence="5">
    <location>
        <begin position="59"/>
        <end position="316"/>
    </location>
</feature>
<evidence type="ECO:0000256" key="2">
    <source>
        <dbReference type="ARBA" id="ARBA00007639"/>
    </source>
</evidence>
<feature type="chain" id="PRO_5039005294" evidence="4">
    <location>
        <begin position="20"/>
        <end position="369"/>
    </location>
</feature>
<sequence length="369" mass="39469">MKKRILALMCAVVLGGSLAACGSSGGTDAKSTASSGSKAESSAASSSASGEEKTGGFKVAYIARNQSDPFAAELVNQFTLQAEQYKDTFTLDTFDSQADSEKENSIIEDCITKKYDCIIIQPNDGELQKPYCQKILDAGLFCITTNAAIRDLEGGSWVDGDPYAQGEAIAKLAAENVPENGVVGILNCMPGNFHTTSRYEAIKAEFMDKRTDCKIIGDFMVEEATEAAAMSVMEDWATSYGRIDCMLTTADLLGNGSYEAVKDDATYEGMQVYSVDCLAKTVLEIKDGVYTAAVYQNPPALAAANLDAAYKLLTGAETVVETSVDSLLCTADNVDQFIQMYIEQGQITKEEAAEHGYTEGSVKSILEEA</sequence>
<dbReference type="PROSITE" id="PS51257">
    <property type="entry name" value="PROKAR_LIPOPROTEIN"/>
    <property type="match status" value="1"/>
</dbReference>
<dbReference type="InterPro" id="IPR025997">
    <property type="entry name" value="SBP_2_dom"/>
</dbReference>
<dbReference type="AlphaFoldDB" id="A0A7G9GCL0"/>
<dbReference type="GO" id="GO:0030288">
    <property type="term" value="C:outer membrane-bounded periplasmic space"/>
    <property type="evidence" value="ECO:0007669"/>
    <property type="project" value="TreeGrafter"/>
</dbReference>
<dbReference type="RefSeq" id="WP_118646729.1">
    <property type="nucleotide sequence ID" value="NZ_CP060635.1"/>
</dbReference>
<dbReference type="InterPro" id="IPR050555">
    <property type="entry name" value="Bact_Solute-Bind_Prot2"/>
</dbReference>